<dbReference type="OrthoDB" id="10065830at2759"/>
<evidence type="ECO:0000256" key="1">
    <source>
        <dbReference type="ARBA" id="ARBA00004141"/>
    </source>
</evidence>
<evidence type="ECO:0000313" key="9">
    <source>
        <dbReference type="EMBL" id="CAD7622306.1"/>
    </source>
</evidence>
<dbReference type="SUPFAM" id="SSF52540">
    <property type="entry name" value="P-loop containing nucleoside triphosphate hydrolases"/>
    <property type="match status" value="1"/>
</dbReference>
<keyword evidence="4" id="KW-0547">Nucleotide-binding</keyword>
<dbReference type="InterPro" id="IPR050173">
    <property type="entry name" value="ABC_transporter_C-like"/>
</dbReference>
<keyword evidence="7" id="KW-0472">Membrane</keyword>
<sequence>CLVSLNRINKFINANEINDNIICKDKHKTILISIKNATFSWDKHIPPVLKNISLEVFEHKLVAVVGLVGAGKSSLLSALLGELVTLEGSACVEGSVAYVPQEAWIQNKTLKENIVFTNELNDEYYERVLESCALVPDLAQLPNRDLTEIGEKGINLSGGQKQRVSMARAVYSNRDIYLLDDPFNNNSVMNGGYRIDRLSSGFHRAPPYEI</sequence>
<dbReference type="AlphaFoldDB" id="A0A7R9KG51"/>
<dbReference type="GO" id="GO:0016887">
    <property type="term" value="F:ATP hydrolysis activity"/>
    <property type="evidence" value="ECO:0007669"/>
    <property type="project" value="InterPro"/>
</dbReference>
<keyword evidence="5" id="KW-0067">ATP-binding</keyword>
<dbReference type="CDD" id="cd03250">
    <property type="entry name" value="ABCC_MRP_domain1"/>
    <property type="match status" value="1"/>
</dbReference>
<dbReference type="PROSITE" id="PS50893">
    <property type="entry name" value="ABC_TRANSPORTER_2"/>
    <property type="match status" value="1"/>
</dbReference>
<keyword evidence="2" id="KW-0813">Transport</keyword>
<keyword evidence="3" id="KW-0812">Transmembrane</keyword>
<dbReference type="Pfam" id="PF00005">
    <property type="entry name" value="ABC_tran"/>
    <property type="match status" value="1"/>
</dbReference>
<dbReference type="InterPro" id="IPR003439">
    <property type="entry name" value="ABC_transporter-like_ATP-bd"/>
</dbReference>
<evidence type="ECO:0000313" key="10">
    <source>
        <dbReference type="Proteomes" id="UP000759131"/>
    </source>
</evidence>
<gene>
    <name evidence="9" type="ORF">OSB1V03_LOCUS2771</name>
</gene>
<keyword evidence="6" id="KW-1133">Transmembrane helix</keyword>
<protein>
    <recommendedName>
        <fullName evidence="8">ABC transporter domain-containing protein</fullName>
    </recommendedName>
</protein>
<proteinExistence type="predicted"/>
<dbReference type="Gene3D" id="3.40.50.300">
    <property type="entry name" value="P-loop containing nucleotide triphosphate hydrolases"/>
    <property type="match status" value="1"/>
</dbReference>
<accession>A0A7R9KG51</accession>
<name>A0A7R9KG51_9ACAR</name>
<dbReference type="PANTHER" id="PTHR24223">
    <property type="entry name" value="ATP-BINDING CASSETTE SUB-FAMILY C"/>
    <property type="match status" value="1"/>
</dbReference>
<keyword evidence="10" id="KW-1185">Reference proteome</keyword>
<dbReference type="PROSITE" id="PS00211">
    <property type="entry name" value="ABC_TRANSPORTER_1"/>
    <property type="match status" value="1"/>
</dbReference>
<dbReference type="GO" id="GO:0042626">
    <property type="term" value="F:ATPase-coupled transmembrane transporter activity"/>
    <property type="evidence" value="ECO:0007669"/>
    <property type="project" value="TreeGrafter"/>
</dbReference>
<dbReference type="InterPro" id="IPR017871">
    <property type="entry name" value="ABC_transporter-like_CS"/>
</dbReference>
<feature type="domain" description="ABC transporter" evidence="8">
    <location>
        <begin position="32"/>
        <end position="210"/>
    </location>
</feature>
<evidence type="ECO:0000256" key="7">
    <source>
        <dbReference type="ARBA" id="ARBA00023136"/>
    </source>
</evidence>
<evidence type="ECO:0000256" key="2">
    <source>
        <dbReference type="ARBA" id="ARBA00022448"/>
    </source>
</evidence>
<evidence type="ECO:0000256" key="3">
    <source>
        <dbReference type="ARBA" id="ARBA00022692"/>
    </source>
</evidence>
<evidence type="ECO:0000256" key="6">
    <source>
        <dbReference type="ARBA" id="ARBA00022989"/>
    </source>
</evidence>
<feature type="non-terminal residue" evidence="9">
    <location>
        <position position="210"/>
    </location>
</feature>
<evidence type="ECO:0000259" key="8">
    <source>
        <dbReference type="PROSITE" id="PS50893"/>
    </source>
</evidence>
<dbReference type="FunFam" id="3.40.50.300:FF:000997">
    <property type="entry name" value="Multidrug resistance-associated protein 1"/>
    <property type="match status" value="1"/>
</dbReference>
<evidence type="ECO:0000256" key="5">
    <source>
        <dbReference type="ARBA" id="ARBA00022840"/>
    </source>
</evidence>
<comment type="subcellular location">
    <subcellularLocation>
        <location evidence="1">Membrane</location>
        <topology evidence="1">Multi-pass membrane protein</topology>
    </subcellularLocation>
</comment>
<dbReference type="EMBL" id="OC855595">
    <property type="protein sequence ID" value="CAD7622306.1"/>
    <property type="molecule type" value="Genomic_DNA"/>
</dbReference>
<organism evidence="9">
    <name type="scientific">Medioppia subpectinata</name>
    <dbReference type="NCBI Taxonomy" id="1979941"/>
    <lineage>
        <taxon>Eukaryota</taxon>
        <taxon>Metazoa</taxon>
        <taxon>Ecdysozoa</taxon>
        <taxon>Arthropoda</taxon>
        <taxon>Chelicerata</taxon>
        <taxon>Arachnida</taxon>
        <taxon>Acari</taxon>
        <taxon>Acariformes</taxon>
        <taxon>Sarcoptiformes</taxon>
        <taxon>Oribatida</taxon>
        <taxon>Brachypylina</taxon>
        <taxon>Oppioidea</taxon>
        <taxon>Oppiidae</taxon>
        <taxon>Medioppia</taxon>
    </lineage>
</organism>
<dbReference type="Proteomes" id="UP000759131">
    <property type="component" value="Unassembled WGS sequence"/>
</dbReference>
<evidence type="ECO:0000256" key="4">
    <source>
        <dbReference type="ARBA" id="ARBA00022741"/>
    </source>
</evidence>
<reference evidence="9" key="1">
    <citation type="submission" date="2020-11" db="EMBL/GenBank/DDBJ databases">
        <authorList>
            <person name="Tran Van P."/>
        </authorList>
    </citation>
    <scope>NUCLEOTIDE SEQUENCE</scope>
</reference>
<dbReference type="GO" id="GO:0016020">
    <property type="term" value="C:membrane"/>
    <property type="evidence" value="ECO:0007669"/>
    <property type="project" value="UniProtKB-SubCell"/>
</dbReference>
<dbReference type="GO" id="GO:0005524">
    <property type="term" value="F:ATP binding"/>
    <property type="evidence" value="ECO:0007669"/>
    <property type="project" value="UniProtKB-KW"/>
</dbReference>
<dbReference type="InterPro" id="IPR027417">
    <property type="entry name" value="P-loop_NTPase"/>
</dbReference>
<dbReference type="EMBL" id="CAJPIZ010001020">
    <property type="protein sequence ID" value="CAG2102736.1"/>
    <property type="molecule type" value="Genomic_DNA"/>
</dbReference>